<dbReference type="PANTHER" id="PTHR18945">
    <property type="entry name" value="NEUROTRANSMITTER GATED ION CHANNEL"/>
    <property type="match status" value="1"/>
</dbReference>
<dbReference type="AlphaFoldDB" id="A0AAE1TSP1"/>
<feature type="domain" description="Neurotransmitter-gated ion-channel transmembrane" evidence="3">
    <location>
        <begin position="1"/>
        <end position="87"/>
    </location>
</feature>
<dbReference type="InterPro" id="IPR038050">
    <property type="entry name" value="Neuro_actylchol_rec"/>
</dbReference>
<protein>
    <recommendedName>
        <fullName evidence="3">Neurotransmitter-gated ion-channel transmembrane domain-containing protein</fullName>
    </recommendedName>
</protein>
<evidence type="ECO:0000313" key="5">
    <source>
        <dbReference type="Proteomes" id="UP001292094"/>
    </source>
</evidence>
<keyword evidence="5" id="KW-1185">Reference proteome</keyword>
<feature type="transmembrane region" description="Helical" evidence="2">
    <location>
        <begin position="273"/>
        <end position="292"/>
    </location>
</feature>
<organism evidence="4 5">
    <name type="scientific">Petrolisthes manimaculis</name>
    <dbReference type="NCBI Taxonomy" id="1843537"/>
    <lineage>
        <taxon>Eukaryota</taxon>
        <taxon>Metazoa</taxon>
        <taxon>Ecdysozoa</taxon>
        <taxon>Arthropoda</taxon>
        <taxon>Crustacea</taxon>
        <taxon>Multicrustacea</taxon>
        <taxon>Malacostraca</taxon>
        <taxon>Eumalacostraca</taxon>
        <taxon>Eucarida</taxon>
        <taxon>Decapoda</taxon>
        <taxon>Pleocyemata</taxon>
        <taxon>Anomura</taxon>
        <taxon>Galatheoidea</taxon>
        <taxon>Porcellanidae</taxon>
        <taxon>Petrolisthes</taxon>
    </lineage>
</organism>
<dbReference type="InterPro" id="IPR006028">
    <property type="entry name" value="GABAA/Glycine_rcpt"/>
</dbReference>
<feature type="region of interest" description="Disordered" evidence="1">
    <location>
        <begin position="235"/>
        <end position="255"/>
    </location>
</feature>
<feature type="compositionally biased region" description="Pro residues" evidence="1">
    <location>
        <begin position="235"/>
        <end position="244"/>
    </location>
</feature>
<evidence type="ECO:0000313" key="4">
    <source>
        <dbReference type="EMBL" id="KAK4296237.1"/>
    </source>
</evidence>
<dbReference type="InterPro" id="IPR006029">
    <property type="entry name" value="Neurotrans-gated_channel_TM"/>
</dbReference>
<name>A0AAE1TSP1_9EUCA</name>
<reference evidence="4" key="1">
    <citation type="submission" date="2023-11" db="EMBL/GenBank/DDBJ databases">
        <title>Genome assemblies of two species of porcelain crab, Petrolisthes cinctipes and Petrolisthes manimaculis (Anomura: Porcellanidae).</title>
        <authorList>
            <person name="Angst P."/>
        </authorList>
    </citation>
    <scope>NUCLEOTIDE SEQUENCE</scope>
    <source>
        <strain evidence="4">PB745_02</strain>
        <tissue evidence="4">Gill</tissue>
    </source>
</reference>
<dbReference type="Proteomes" id="UP001292094">
    <property type="component" value="Unassembled WGS sequence"/>
</dbReference>
<evidence type="ECO:0000256" key="1">
    <source>
        <dbReference type="SAM" id="MobiDB-lite"/>
    </source>
</evidence>
<dbReference type="SUPFAM" id="SSF90112">
    <property type="entry name" value="Neurotransmitter-gated ion-channel transmembrane pore"/>
    <property type="match status" value="1"/>
</dbReference>
<keyword evidence="2" id="KW-0472">Membrane</keyword>
<evidence type="ECO:0000259" key="3">
    <source>
        <dbReference type="Pfam" id="PF02932"/>
    </source>
</evidence>
<dbReference type="GO" id="GO:0099095">
    <property type="term" value="F:ligand-gated monoatomic anion channel activity"/>
    <property type="evidence" value="ECO:0007669"/>
    <property type="project" value="UniProtKB-ARBA"/>
</dbReference>
<dbReference type="EMBL" id="JAWZYT010003904">
    <property type="protein sequence ID" value="KAK4296237.1"/>
    <property type="molecule type" value="Genomic_DNA"/>
</dbReference>
<dbReference type="InterPro" id="IPR006201">
    <property type="entry name" value="Neur_channel"/>
</dbReference>
<proteinExistence type="predicted"/>
<dbReference type="PRINTS" id="PR00253">
    <property type="entry name" value="GABAARECEPTR"/>
</dbReference>
<gene>
    <name evidence="4" type="ORF">Pmani_031266</name>
</gene>
<dbReference type="GO" id="GO:0016020">
    <property type="term" value="C:membrane"/>
    <property type="evidence" value="ECO:0007669"/>
    <property type="project" value="InterPro"/>
</dbReference>
<accession>A0AAE1TSP1</accession>
<keyword evidence="2" id="KW-0812">Transmembrane</keyword>
<comment type="caution">
    <text evidence="4">The sequence shown here is derived from an EMBL/GenBank/DDBJ whole genome shotgun (WGS) entry which is preliminary data.</text>
</comment>
<dbReference type="CDD" id="cd19049">
    <property type="entry name" value="LGIC_TM_anion"/>
    <property type="match status" value="1"/>
</dbReference>
<dbReference type="GO" id="GO:0004888">
    <property type="term" value="F:transmembrane signaling receptor activity"/>
    <property type="evidence" value="ECO:0007669"/>
    <property type="project" value="InterPro"/>
</dbReference>
<dbReference type="Gene3D" id="1.20.58.390">
    <property type="entry name" value="Neurotransmitter-gated ion-channel transmembrane domain"/>
    <property type="match status" value="2"/>
</dbReference>
<feature type="compositionally biased region" description="Gly residues" evidence="1">
    <location>
        <begin position="104"/>
        <end position="114"/>
    </location>
</feature>
<dbReference type="GO" id="GO:0005254">
    <property type="term" value="F:chloride channel activity"/>
    <property type="evidence" value="ECO:0007669"/>
    <property type="project" value="UniProtKB-ARBA"/>
</dbReference>
<evidence type="ECO:0000256" key="2">
    <source>
        <dbReference type="SAM" id="Phobius"/>
    </source>
</evidence>
<keyword evidence="2" id="KW-1133">Transmembrane helix</keyword>
<feature type="region of interest" description="Disordered" evidence="1">
    <location>
        <begin position="97"/>
        <end position="155"/>
    </location>
</feature>
<dbReference type="GO" id="GO:0005230">
    <property type="term" value="F:extracellular ligand-gated monoatomic ion channel activity"/>
    <property type="evidence" value="ECO:0007669"/>
    <property type="project" value="UniProtKB-ARBA"/>
</dbReference>
<dbReference type="InterPro" id="IPR036719">
    <property type="entry name" value="Neuro-gated_channel_TM_sf"/>
</dbReference>
<dbReference type="Pfam" id="PF02932">
    <property type="entry name" value="Neur_chan_memb"/>
    <property type="match status" value="1"/>
</dbReference>
<sequence length="295" mass="32213">MSWISFWIRPEAVPARVTLGVTSLLTLSTQHANSQKSLPPVSYIKAIDVFMSSCTVFVFFSLMEYALVNVVLGDVPEEPEFRRRIRPHSLIHLSTQDSPMKMSEGGGMGSGGGRAQDYEVSPSRGRKGDHLGQTITAPRRSPGVQRRANGRKPTCQAELDSITAISSSASGTSPANGMSPLEMMAPQACPAHLAPASSHVINGPVYGTMQHQHAAMQHATLQHSALQHTHVNFGLPPPPPPPPLGNAKMASGKLPKHIRRRERAILIDRVSRILFPTSFTVLNVIYWSVFVVEWF</sequence>